<accession>A0A543J6R6</accession>
<reference evidence="1 2" key="1">
    <citation type="submission" date="2019-06" db="EMBL/GenBank/DDBJ databases">
        <title>Sequencing the genomes of 1000 actinobacteria strains.</title>
        <authorList>
            <person name="Klenk H.-P."/>
        </authorList>
    </citation>
    <scope>NUCLEOTIDE SEQUENCE [LARGE SCALE GENOMIC DNA]</scope>
    <source>
        <strain evidence="1 2">DSM 45456</strain>
    </source>
</reference>
<name>A0A543J6R6_9PSEU</name>
<evidence type="ECO:0000313" key="1">
    <source>
        <dbReference type="EMBL" id="TQM78478.1"/>
    </source>
</evidence>
<gene>
    <name evidence="1" type="ORF">FHX81_0747</name>
</gene>
<dbReference type="RefSeq" id="WP_141975210.1">
    <property type="nucleotide sequence ID" value="NZ_VFPP01000001.1"/>
</dbReference>
<organism evidence="1 2">
    <name type="scientific">Saccharothrix saharensis</name>
    <dbReference type="NCBI Taxonomy" id="571190"/>
    <lineage>
        <taxon>Bacteria</taxon>
        <taxon>Bacillati</taxon>
        <taxon>Actinomycetota</taxon>
        <taxon>Actinomycetes</taxon>
        <taxon>Pseudonocardiales</taxon>
        <taxon>Pseudonocardiaceae</taxon>
        <taxon>Saccharothrix</taxon>
    </lineage>
</organism>
<comment type="caution">
    <text evidence="1">The sequence shown here is derived from an EMBL/GenBank/DDBJ whole genome shotgun (WGS) entry which is preliminary data.</text>
</comment>
<keyword evidence="2" id="KW-1185">Reference proteome</keyword>
<dbReference type="Proteomes" id="UP000316628">
    <property type="component" value="Unassembled WGS sequence"/>
</dbReference>
<evidence type="ECO:0000313" key="2">
    <source>
        <dbReference type="Proteomes" id="UP000316628"/>
    </source>
</evidence>
<dbReference type="OrthoDB" id="3691293at2"/>
<protein>
    <submittedName>
        <fullName evidence="1">Uncharacterized protein</fullName>
    </submittedName>
</protein>
<sequence length="143" mass="14960">MDNPAACAATRYANQLHATVERLAIGRRWPLVLSDGNVHLPIGRGIGALLVRAGIGGRVGAGLPALALSAGLWAFLVDTADAGTPALPPHVRLMTDGQYLPLPPSVTADGPVRWIREPDARLPRLATALGLLGPFTPAVTVRR</sequence>
<dbReference type="AlphaFoldDB" id="A0A543J6R6"/>
<proteinExistence type="predicted"/>
<dbReference type="EMBL" id="VFPP01000001">
    <property type="protein sequence ID" value="TQM78478.1"/>
    <property type="molecule type" value="Genomic_DNA"/>
</dbReference>